<evidence type="ECO:0000256" key="2">
    <source>
        <dbReference type="SAM" id="SignalP"/>
    </source>
</evidence>
<dbReference type="EMBL" id="SLWQ01000005">
    <property type="protein sequence ID" value="TCO40292.1"/>
    <property type="molecule type" value="Genomic_DNA"/>
</dbReference>
<dbReference type="InterPro" id="IPR011990">
    <property type="entry name" value="TPR-like_helical_dom_sf"/>
</dbReference>
<dbReference type="Pfam" id="PF13646">
    <property type="entry name" value="HEAT_2"/>
    <property type="match status" value="2"/>
</dbReference>
<keyword evidence="1 2" id="KW-0732">Signal</keyword>
<sequence>MKTITVRLLAAAVALAANAAFAASEGDMAPADKASNELYWQGQAALKKSDWNTALKRFGELERKLREREPQSADAALYWEAYALVQARRTSEAKNVLEKLRREFPQSRWSKDADALVQQATPAAAKAAPADIGSEELAEVALEGLMSAPAAKAMPLLRKVLKGPYSLKLKKRALFVMSQLDDSHGLDDVVAAAKDANDPELREEAVRILGVSGADRAVERLRELYAGSKDAREKRQILDAYLVADRKDLVLAAARGEADPAVRAHAIQTLGALDASDELEQLYHVTQDPANRRAIIQALGVAGNSGVLAAIAGDAKQPEDIRIAALHALGVAGDRGGDTVLRRLYASANTPALRDAVLEGLLVADDSDGVLELYRSAKTVDEKKALLRTLTAMGNDAAIDAIEFELDKAGKP</sequence>
<feature type="signal peptide" evidence="2">
    <location>
        <begin position="1"/>
        <end position="22"/>
    </location>
</feature>
<comment type="caution">
    <text evidence="3">The sequence shown here is derived from an EMBL/GenBank/DDBJ whole genome shotgun (WGS) entry which is preliminary data.</text>
</comment>
<dbReference type="InterPro" id="IPR016024">
    <property type="entry name" value="ARM-type_fold"/>
</dbReference>
<gene>
    <name evidence="3" type="ORF">EV148_10587</name>
</gene>
<proteinExistence type="predicted"/>
<keyword evidence="4" id="KW-1185">Reference proteome</keyword>
<dbReference type="AlphaFoldDB" id="A0A4R2I8D4"/>
<protein>
    <submittedName>
        <fullName evidence="3">Tetratricopeptide repeat protein</fullName>
    </submittedName>
</protein>
<dbReference type="Gene3D" id="1.25.40.10">
    <property type="entry name" value="Tetratricopeptide repeat domain"/>
    <property type="match status" value="1"/>
</dbReference>
<dbReference type="InterPro" id="IPR008939">
    <property type="entry name" value="Lytic_TGlycosylase_superhlx_U"/>
</dbReference>
<evidence type="ECO:0000313" key="4">
    <source>
        <dbReference type="Proteomes" id="UP000294862"/>
    </source>
</evidence>
<evidence type="ECO:0000256" key="1">
    <source>
        <dbReference type="ARBA" id="ARBA00022729"/>
    </source>
</evidence>
<dbReference type="SUPFAM" id="SSF48435">
    <property type="entry name" value="Bacterial muramidases"/>
    <property type="match status" value="1"/>
</dbReference>
<feature type="chain" id="PRO_5020987067" evidence="2">
    <location>
        <begin position="23"/>
        <end position="412"/>
    </location>
</feature>
<dbReference type="GO" id="GO:0004553">
    <property type="term" value="F:hydrolase activity, hydrolyzing O-glycosyl compounds"/>
    <property type="evidence" value="ECO:0007669"/>
    <property type="project" value="InterPro"/>
</dbReference>
<dbReference type="Proteomes" id="UP000294862">
    <property type="component" value="Unassembled WGS sequence"/>
</dbReference>
<dbReference type="RefSeq" id="WP_131997723.1">
    <property type="nucleotide sequence ID" value="NZ_SLWQ01000005.1"/>
</dbReference>
<dbReference type="InterPro" id="IPR011989">
    <property type="entry name" value="ARM-like"/>
</dbReference>
<dbReference type="Gene3D" id="1.25.10.10">
    <property type="entry name" value="Leucine-rich Repeat Variant"/>
    <property type="match status" value="1"/>
</dbReference>
<dbReference type="InterPro" id="IPR019734">
    <property type="entry name" value="TPR_rpt"/>
</dbReference>
<dbReference type="Pfam" id="PF13174">
    <property type="entry name" value="TPR_6"/>
    <property type="match status" value="1"/>
</dbReference>
<dbReference type="OrthoDB" id="6023367at2"/>
<organism evidence="3 4">
    <name type="scientific">Dokdonella fugitiva</name>
    <dbReference type="NCBI Taxonomy" id="328517"/>
    <lineage>
        <taxon>Bacteria</taxon>
        <taxon>Pseudomonadati</taxon>
        <taxon>Pseudomonadota</taxon>
        <taxon>Gammaproteobacteria</taxon>
        <taxon>Lysobacterales</taxon>
        <taxon>Rhodanobacteraceae</taxon>
        <taxon>Dokdonella</taxon>
    </lineage>
</organism>
<dbReference type="SMART" id="SM00567">
    <property type="entry name" value="EZ_HEAT"/>
    <property type="match status" value="4"/>
</dbReference>
<name>A0A4R2I8D4_9GAMM</name>
<dbReference type="GO" id="GO:0042597">
    <property type="term" value="C:periplasmic space"/>
    <property type="evidence" value="ECO:0007669"/>
    <property type="project" value="InterPro"/>
</dbReference>
<dbReference type="SUPFAM" id="SSF48371">
    <property type="entry name" value="ARM repeat"/>
    <property type="match status" value="1"/>
</dbReference>
<dbReference type="InterPro" id="IPR004155">
    <property type="entry name" value="PBS_lyase_HEAT"/>
</dbReference>
<accession>A0A4R2I8D4</accession>
<evidence type="ECO:0000313" key="3">
    <source>
        <dbReference type="EMBL" id="TCO40292.1"/>
    </source>
</evidence>
<reference evidence="3 4" key="1">
    <citation type="journal article" date="2015" name="Stand. Genomic Sci.">
        <title>Genomic Encyclopedia of Bacterial and Archaeal Type Strains, Phase III: the genomes of soil and plant-associated and newly described type strains.</title>
        <authorList>
            <person name="Whitman W.B."/>
            <person name="Woyke T."/>
            <person name="Klenk H.P."/>
            <person name="Zhou Y."/>
            <person name="Lilburn T.G."/>
            <person name="Beck B.J."/>
            <person name="De Vos P."/>
            <person name="Vandamme P."/>
            <person name="Eisen J.A."/>
            <person name="Garrity G."/>
            <person name="Hugenholtz P."/>
            <person name="Kyrpides N.C."/>
        </authorList>
    </citation>
    <scope>NUCLEOTIDE SEQUENCE [LARGE SCALE GENOMIC DNA]</scope>
    <source>
        <strain evidence="3 4">A3</strain>
    </source>
</reference>